<feature type="transmembrane region" description="Helical" evidence="6">
    <location>
        <begin position="116"/>
        <end position="136"/>
    </location>
</feature>
<accession>A0A074W4J5</accession>
<evidence type="ECO:0000256" key="2">
    <source>
        <dbReference type="ARBA" id="ARBA00022448"/>
    </source>
</evidence>
<keyword evidence="3 6" id="KW-0812">Transmembrane</keyword>
<gene>
    <name evidence="7" type="ORF">M437DRAFT_43486</name>
</gene>
<dbReference type="PANTHER" id="PTHR23504:SF6">
    <property type="entry name" value="MULTIDRUG TRANSPORTER, PUTATIVE (AFU_ORTHOLOGUE AFUA_4G08740)-RELATED"/>
    <property type="match status" value="1"/>
</dbReference>
<reference evidence="7 8" key="1">
    <citation type="journal article" date="2014" name="BMC Genomics">
        <title>Genome sequencing of four Aureobasidium pullulans varieties: biotechnological potential, stress tolerance, and description of new species.</title>
        <authorList>
            <person name="Gostin Ar C."/>
            <person name="Ohm R.A."/>
            <person name="Kogej T."/>
            <person name="Sonjak S."/>
            <person name="Turk M."/>
            <person name="Zajc J."/>
            <person name="Zalar P."/>
            <person name="Grube M."/>
            <person name="Sun H."/>
            <person name="Han J."/>
            <person name="Sharma A."/>
            <person name="Chiniquy J."/>
            <person name="Ngan C.Y."/>
            <person name="Lipzen A."/>
            <person name="Barry K."/>
            <person name="Grigoriev I.V."/>
            <person name="Gunde-Cimerman N."/>
        </authorList>
    </citation>
    <scope>NUCLEOTIDE SEQUENCE [LARGE SCALE GENOMIC DNA]</scope>
    <source>
        <strain evidence="7 8">CBS 110374</strain>
    </source>
</reference>
<name>A0A074W4J5_AURM1</name>
<evidence type="ECO:0000256" key="3">
    <source>
        <dbReference type="ARBA" id="ARBA00022692"/>
    </source>
</evidence>
<dbReference type="EMBL" id="KL584828">
    <property type="protein sequence ID" value="KEQ64852.1"/>
    <property type="molecule type" value="Genomic_DNA"/>
</dbReference>
<dbReference type="InterPro" id="IPR036259">
    <property type="entry name" value="MFS_trans_sf"/>
</dbReference>
<dbReference type="AlphaFoldDB" id="A0A074W4J5"/>
<keyword evidence="5 6" id="KW-0472">Membrane</keyword>
<dbReference type="PANTHER" id="PTHR23504">
    <property type="entry name" value="MAJOR FACILITATOR SUPERFAMILY DOMAIN-CONTAINING PROTEIN 10"/>
    <property type="match status" value="1"/>
</dbReference>
<comment type="subcellular location">
    <subcellularLocation>
        <location evidence="1">Membrane</location>
        <topology evidence="1">Multi-pass membrane protein</topology>
    </subcellularLocation>
</comment>
<evidence type="ECO:0000256" key="4">
    <source>
        <dbReference type="ARBA" id="ARBA00022989"/>
    </source>
</evidence>
<protein>
    <submittedName>
        <fullName evidence="7">MFS general substrate transporter</fullName>
    </submittedName>
</protein>
<keyword evidence="2" id="KW-0813">Transport</keyword>
<feature type="transmembrane region" description="Helical" evidence="6">
    <location>
        <begin position="82"/>
        <end position="104"/>
    </location>
</feature>
<feature type="transmembrane region" description="Helical" evidence="6">
    <location>
        <begin position="322"/>
        <end position="348"/>
    </location>
</feature>
<dbReference type="GO" id="GO:0022857">
    <property type="term" value="F:transmembrane transporter activity"/>
    <property type="evidence" value="ECO:0007669"/>
    <property type="project" value="InterPro"/>
</dbReference>
<feature type="transmembrane region" description="Helical" evidence="6">
    <location>
        <begin position="434"/>
        <end position="455"/>
    </location>
</feature>
<evidence type="ECO:0000256" key="1">
    <source>
        <dbReference type="ARBA" id="ARBA00004141"/>
    </source>
</evidence>
<feature type="transmembrane region" description="Helical" evidence="6">
    <location>
        <begin position="405"/>
        <end position="422"/>
    </location>
</feature>
<feature type="transmembrane region" description="Helical" evidence="6">
    <location>
        <begin position="213"/>
        <end position="232"/>
    </location>
</feature>
<dbReference type="Gene3D" id="1.20.1250.20">
    <property type="entry name" value="MFS general substrate transporter like domains"/>
    <property type="match status" value="1"/>
</dbReference>
<dbReference type="RefSeq" id="XP_040881875.1">
    <property type="nucleotide sequence ID" value="XM_041020749.1"/>
</dbReference>
<keyword evidence="4 6" id="KW-1133">Transmembrane helix</keyword>
<dbReference type="SUPFAM" id="SSF103473">
    <property type="entry name" value="MFS general substrate transporter"/>
    <property type="match status" value="1"/>
</dbReference>
<evidence type="ECO:0000256" key="5">
    <source>
        <dbReference type="ARBA" id="ARBA00023136"/>
    </source>
</evidence>
<sequence>MSRSHSRIQSTGPVSGFVRYDEKRAWVVEEEFEPSRKGSSRQRTLVYLLLLSEAIMAASLSAQIPLLLDASSSACSDYSSAYIRSLLECAYFFGSTCSVFWGSVADKAGRKMTGMLGLGGTLACCLSMGFATNLPGWVTLRFLSGCMGSAVFTAALAMLADLSMSSNRALQNVSRLPLISVCGGIGPLLQSIVRQIGEHAPVGIWSQWPALNGQIACASLILVIFLVEIICLHETLDRHVAVSCKSEETTLLGRTVDNSEALLSVSVVDLDEQSSRICIDDFLQAPSFLTLLASFSILSLHSSTFEVLLPHLADSPANVGGMGLPCGLLNTIITIVKIVAAMGVFYALPRFSAKVSALSAYRQISVTFPAIYVLIPFFAMLATVSGAPGTSWAMFSTVAVIAKELAAELAMVLAILLAFSAAPNAASAGTSIGLLGLSNLFKALAVGVSGLSYYLSNAYSVVAINATLWALLAALAFTGSCINWRLREAPLVGQDIPAELLRWNSVFDAESDSETGV</sequence>
<evidence type="ECO:0000313" key="7">
    <source>
        <dbReference type="EMBL" id="KEQ64852.1"/>
    </source>
</evidence>
<dbReference type="GO" id="GO:0016020">
    <property type="term" value="C:membrane"/>
    <property type="evidence" value="ECO:0007669"/>
    <property type="project" value="UniProtKB-SubCell"/>
</dbReference>
<feature type="transmembrane region" description="Helical" evidence="6">
    <location>
        <begin position="360"/>
        <end position="385"/>
    </location>
</feature>
<feature type="transmembrane region" description="Helical" evidence="6">
    <location>
        <begin position="461"/>
        <end position="482"/>
    </location>
</feature>
<dbReference type="Proteomes" id="UP000030672">
    <property type="component" value="Unassembled WGS sequence"/>
</dbReference>
<feature type="transmembrane region" description="Helical" evidence="6">
    <location>
        <begin position="45"/>
        <end position="62"/>
    </location>
</feature>
<keyword evidence="8" id="KW-1185">Reference proteome</keyword>
<organism evidence="7 8">
    <name type="scientific">Aureobasidium melanogenum (strain CBS 110374)</name>
    <name type="common">Aureobasidium pullulans var. melanogenum</name>
    <dbReference type="NCBI Taxonomy" id="1043003"/>
    <lineage>
        <taxon>Eukaryota</taxon>
        <taxon>Fungi</taxon>
        <taxon>Dikarya</taxon>
        <taxon>Ascomycota</taxon>
        <taxon>Pezizomycotina</taxon>
        <taxon>Dothideomycetes</taxon>
        <taxon>Dothideomycetidae</taxon>
        <taxon>Dothideales</taxon>
        <taxon>Saccotheciaceae</taxon>
        <taxon>Aureobasidium</taxon>
    </lineage>
</organism>
<proteinExistence type="predicted"/>
<dbReference type="GeneID" id="63914122"/>
<dbReference type="Pfam" id="PF07690">
    <property type="entry name" value="MFS_1"/>
    <property type="match status" value="1"/>
</dbReference>
<dbReference type="InterPro" id="IPR011701">
    <property type="entry name" value="MFS"/>
</dbReference>
<evidence type="ECO:0000313" key="8">
    <source>
        <dbReference type="Proteomes" id="UP000030672"/>
    </source>
</evidence>
<evidence type="ECO:0000256" key="6">
    <source>
        <dbReference type="SAM" id="Phobius"/>
    </source>
</evidence>
<dbReference type="HOGENOM" id="CLU_513077_0_0_1"/>
<feature type="transmembrane region" description="Helical" evidence="6">
    <location>
        <begin position="282"/>
        <end position="302"/>
    </location>
</feature>